<reference evidence="3 4" key="1">
    <citation type="submission" date="2015-04" db="EMBL/GenBank/DDBJ databases">
        <title>Comparative genomics of rhizobia nodulating Arachis hypogaea in China.</title>
        <authorList>
            <person name="Li Y."/>
        </authorList>
    </citation>
    <scope>NUCLEOTIDE SEQUENCE [LARGE SCALE GENOMIC DNA]</scope>
    <source>
        <strain evidence="3 4">CCBAU 51787</strain>
    </source>
</reference>
<dbReference type="GO" id="GO:0003677">
    <property type="term" value="F:DNA binding"/>
    <property type="evidence" value="ECO:0007669"/>
    <property type="project" value="InterPro"/>
</dbReference>
<protein>
    <submittedName>
        <fullName evidence="3">Uncharacterized protein</fullName>
    </submittedName>
</protein>
<dbReference type="Proteomes" id="UP000290565">
    <property type="component" value="Unassembled WGS sequence"/>
</dbReference>
<evidence type="ECO:0000256" key="1">
    <source>
        <dbReference type="ARBA" id="ARBA00008909"/>
    </source>
</evidence>
<evidence type="ECO:0000256" key="2">
    <source>
        <dbReference type="ARBA" id="ARBA00022705"/>
    </source>
</evidence>
<dbReference type="AlphaFoldDB" id="A0A4Q0RWX0"/>
<name>A0A4Q0RWX0_9BRAD</name>
<comment type="caution">
    <text evidence="3">The sequence shown here is derived from an EMBL/GenBank/DDBJ whole genome shotgun (WGS) entry which is preliminary data.</text>
</comment>
<dbReference type="InterPro" id="IPR000989">
    <property type="entry name" value="Rep"/>
</dbReference>
<comment type="similarity">
    <text evidence="1">Belongs to the Gram-positive plasmids replication protein type 1 family.</text>
</comment>
<dbReference type="RefSeq" id="WP_245508785.1">
    <property type="nucleotide sequence ID" value="NZ_LBJM01000202.1"/>
</dbReference>
<gene>
    <name evidence="3" type="ORF">XH94_36960</name>
</gene>
<dbReference type="GO" id="GO:0006260">
    <property type="term" value="P:DNA replication"/>
    <property type="evidence" value="ECO:0007669"/>
    <property type="project" value="UniProtKB-KW"/>
</dbReference>
<sequence>MGTLTTRAVPAYDLCVAVNQILEAYRKLMRTVAIRRALLAWLRSLEISRNGQTGLFMVHLHCIFIVGPSYSISLL</sequence>
<evidence type="ECO:0000313" key="3">
    <source>
        <dbReference type="EMBL" id="RXH23178.1"/>
    </source>
</evidence>
<accession>A0A4Q0RWX0</accession>
<organism evidence="3 4">
    <name type="scientific">Bradyrhizobium zhanjiangense</name>
    <dbReference type="NCBI Taxonomy" id="1325107"/>
    <lineage>
        <taxon>Bacteria</taxon>
        <taxon>Pseudomonadati</taxon>
        <taxon>Pseudomonadota</taxon>
        <taxon>Alphaproteobacteria</taxon>
        <taxon>Hyphomicrobiales</taxon>
        <taxon>Nitrobacteraceae</taxon>
        <taxon>Bradyrhizobium</taxon>
    </lineage>
</organism>
<evidence type="ECO:0000313" key="4">
    <source>
        <dbReference type="Proteomes" id="UP000290565"/>
    </source>
</evidence>
<dbReference type="Pfam" id="PF01446">
    <property type="entry name" value="Rep_1"/>
    <property type="match status" value="1"/>
</dbReference>
<dbReference type="EMBL" id="LBJM01000202">
    <property type="protein sequence ID" value="RXH23178.1"/>
    <property type="molecule type" value="Genomic_DNA"/>
</dbReference>
<proteinExistence type="inferred from homology"/>
<keyword evidence="2" id="KW-0235">DNA replication</keyword>